<feature type="transmembrane region" description="Helical" evidence="1">
    <location>
        <begin position="7"/>
        <end position="29"/>
    </location>
</feature>
<dbReference type="EMBL" id="FQWB01000003">
    <property type="protein sequence ID" value="SHG30817.1"/>
    <property type="molecule type" value="Genomic_DNA"/>
</dbReference>
<dbReference type="RefSeq" id="WP_073369880.1">
    <property type="nucleotide sequence ID" value="NZ_FQWB01000003.1"/>
</dbReference>
<keyword evidence="1" id="KW-1133">Transmembrane helix</keyword>
<keyword evidence="3" id="KW-1185">Reference proteome</keyword>
<accession>A0A1M5IR76</accession>
<evidence type="ECO:0000313" key="3">
    <source>
        <dbReference type="Proteomes" id="UP000184516"/>
    </source>
</evidence>
<keyword evidence="1" id="KW-0472">Membrane</keyword>
<gene>
    <name evidence="2" type="ORF">SAMN05443549_103206</name>
</gene>
<evidence type="ECO:0000256" key="1">
    <source>
        <dbReference type="SAM" id="Phobius"/>
    </source>
</evidence>
<dbReference type="Proteomes" id="UP000184516">
    <property type="component" value="Unassembled WGS sequence"/>
</dbReference>
<sequence>MNKFIKTIVVYVMLTLLSMLALDGLYTFVYSNSVARNKVQYAMNASPKHYDAIILGSSRAENHLIPEMFHKSGLNVYNFGMSGGSLCEDSLLLKLFFEKGNTTDKIILQVDLQFLSEASAEGIQAEFLPYLATNKTIYHHYQDKIENEFGLAYFPFYRYCKLDSKIGLRELVITLMKKKAKFYKTNGFVPLDGTLNTNLRQDLPKVMASKNKYYDEIVAISKINKVQLIPFIAPFCKYANNRDFFSKLNHRIPELHDYSNFIKEDSLFATCGHLNKKGAAVFTRMIVEQLFGINNMEK</sequence>
<keyword evidence="1" id="KW-0812">Transmembrane</keyword>
<dbReference type="AlphaFoldDB" id="A0A1M5IR76"/>
<organism evidence="2 3">
    <name type="scientific">Flavobacterium fluvii</name>
    <dbReference type="NCBI Taxonomy" id="468056"/>
    <lineage>
        <taxon>Bacteria</taxon>
        <taxon>Pseudomonadati</taxon>
        <taxon>Bacteroidota</taxon>
        <taxon>Flavobacteriia</taxon>
        <taxon>Flavobacteriales</taxon>
        <taxon>Flavobacteriaceae</taxon>
        <taxon>Flavobacterium</taxon>
    </lineage>
</organism>
<dbReference type="STRING" id="468056.SAMN05443549_103206"/>
<dbReference type="OrthoDB" id="7297045at2"/>
<protein>
    <recommendedName>
        <fullName evidence="4">DUF1574 domain-containing protein</fullName>
    </recommendedName>
</protein>
<reference evidence="3" key="1">
    <citation type="submission" date="2016-11" db="EMBL/GenBank/DDBJ databases">
        <authorList>
            <person name="Varghese N."/>
            <person name="Submissions S."/>
        </authorList>
    </citation>
    <scope>NUCLEOTIDE SEQUENCE [LARGE SCALE GENOMIC DNA]</scope>
    <source>
        <strain evidence="3">DSM 19978</strain>
    </source>
</reference>
<evidence type="ECO:0008006" key="4">
    <source>
        <dbReference type="Google" id="ProtNLM"/>
    </source>
</evidence>
<evidence type="ECO:0000313" key="2">
    <source>
        <dbReference type="EMBL" id="SHG30817.1"/>
    </source>
</evidence>
<proteinExistence type="predicted"/>
<name>A0A1M5IR76_9FLAO</name>